<evidence type="ECO:0000313" key="3">
    <source>
        <dbReference type="RefSeq" id="XP_020854525.1"/>
    </source>
</evidence>
<organism evidence="2 3">
    <name type="scientific">Phascolarctos cinereus</name>
    <name type="common">Koala</name>
    <dbReference type="NCBI Taxonomy" id="38626"/>
    <lineage>
        <taxon>Eukaryota</taxon>
        <taxon>Metazoa</taxon>
        <taxon>Chordata</taxon>
        <taxon>Craniata</taxon>
        <taxon>Vertebrata</taxon>
        <taxon>Euteleostomi</taxon>
        <taxon>Mammalia</taxon>
        <taxon>Metatheria</taxon>
        <taxon>Diprotodontia</taxon>
        <taxon>Phascolarctidae</taxon>
        <taxon>Phascolarctos</taxon>
    </lineage>
</organism>
<sequence length="326" mass="35944">MDQGRGHGSWRTLKSHSIPGEQDENSRLVGGPWDREGTSQSSAQVSYTLFGGSKNSQPFLPKTEGPLLQIMGRPPSEAEDALLENEILPDSMPCFLEGDNMSSTDRDQNPWDVVVSPDGEGSTGVVDRSKLLWESSLTPISEALGAPSTEHPASCNCGQLGPIALFSLPEATESMPCNSPQGLLSAHHRQNDWRMDTEERKDIGELMSSFSLRPDSARQLWLKTHVCQAYYGTTEAGQPTPGYWGPPQPFIHADPGEARVLQPPQLHLGPTQGCASLKPCYEWSDTQALTDMNIHIEKSSQILQHEHIHKKHFRMKTDTDLGHPTF</sequence>
<dbReference type="AlphaFoldDB" id="A0A6P5L8C7"/>
<evidence type="ECO:0000256" key="1">
    <source>
        <dbReference type="SAM" id="MobiDB-lite"/>
    </source>
</evidence>
<evidence type="ECO:0000313" key="2">
    <source>
        <dbReference type="Proteomes" id="UP000515140"/>
    </source>
</evidence>
<dbReference type="GeneID" id="110216856"/>
<feature type="region of interest" description="Disordered" evidence="1">
    <location>
        <begin position="1"/>
        <end position="63"/>
    </location>
</feature>
<feature type="compositionally biased region" description="Polar residues" evidence="1">
    <location>
        <begin position="38"/>
        <end position="58"/>
    </location>
</feature>
<dbReference type="RefSeq" id="XP_020854525.1">
    <property type="nucleotide sequence ID" value="XM_020998866.1"/>
</dbReference>
<dbReference type="InParanoid" id="A0A6P5L8C7"/>
<keyword evidence="2" id="KW-1185">Reference proteome</keyword>
<protein>
    <submittedName>
        <fullName evidence="3">Uncharacterized protein LOC110216856 isoform X1</fullName>
    </submittedName>
</protein>
<reference evidence="3" key="1">
    <citation type="submission" date="2025-08" db="UniProtKB">
        <authorList>
            <consortium name="RefSeq"/>
        </authorList>
    </citation>
    <scope>IDENTIFICATION</scope>
    <source>
        <tissue evidence="3">Spleen</tissue>
    </source>
</reference>
<dbReference type="Proteomes" id="UP000515140">
    <property type="component" value="Unplaced"/>
</dbReference>
<proteinExistence type="predicted"/>
<accession>A0A6P5L8C7</accession>
<dbReference type="KEGG" id="pcw:110216856"/>
<name>A0A6P5L8C7_PHACI</name>
<gene>
    <name evidence="3" type="primary">LOC110216856</name>
</gene>